<sequence length="737" mass="85474">MHRYNFTIVKNLICLFILCVSSFSICVFAGSYSTDRETSLGGRHLKFADNEVTIDDLPYRLNIKVGECKGTDDGLQNFIVYIDESNFFRPQLCICNVNSCRNLPMESDWHLSCNDHVICKAISRRAYPVPFCQGILEGKDMVRFVPVEFFSQTFFNPGIRVIESRNDSIYKDEVFMSYNDFVRRNGRTEFTGDFYGLKAYMVDNNKICIENPQDPRPPKCIPIPVLTALTLSKYKYNQMKVEFIGTAPLEEYVVKDNIGFIIKPKINLDNHKFYLEENSKKKVFPVKDESIGSRIKYKRDDRVKVKCIDSVGSFNAIFGYILKTREDEYDRYIWLRPLYSRMVRYVKIKNKQYIQCADYEYDLKDKMQSFLDEIFINEDGYYFFAGEQNADIKLNMYTEDNPCNNLKNSFYLYQDHKLKLRYKKSWEFPPEVLTQYYTEHGRFDADVIRFFNADNKEELSLDVKLQNDLELLDYYSMGMCVDDFKTTIYAAKTNTSSSSSFLGNKRKITRNKDVDVWLSHPELTGVYNVPNKCDFIKVEIWGGGQSGKIDDENGESKAGEPGEYVMGMFKIKKSDQYSVKIHFDVNQNVNIDQSIGSDSIIEFCKHKKRDGKDTEICEVKLTANGGGKLSDDKVKNIISNHAVHDRNMLYYRIVDNHRNRISYNIPVYKRVRLIPYQNFVQDILFEELSGNECTSGKLLEENTSKYFGAGGCANFSTHSTEEGAGGMVKITCEDWYS</sequence>
<evidence type="ECO:0000313" key="2">
    <source>
        <dbReference type="EMBL" id="QGR03788.1"/>
    </source>
</evidence>
<evidence type="ECO:0000256" key="1">
    <source>
        <dbReference type="SAM" id="Phobius"/>
    </source>
</evidence>
<keyword evidence="1" id="KW-1133">Transmembrane helix</keyword>
<dbReference type="EMBL" id="CP033455">
    <property type="protein sequence ID" value="QGR03788.1"/>
    <property type="molecule type" value="Genomic_DNA"/>
</dbReference>
<evidence type="ECO:0000313" key="3">
    <source>
        <dbReference type="Proteomes" id="UP000422822"/>
    </source>
</evidence>
<keyword evidence="1" id="KW-0472">Membrane</keyword>
<organism evidence="2 3">
    <name type="scientific">Ehrlichia ruminantium</name>
    <name type="common">heartwater rickettsia</name>
    <name type="synonym">Cowdria ruminantium</name>
    <dbReference type="NCBI Taxonomy" id="779"/>
    <lineage>
        <taxon>Bacteria</taxon>
        <taxon>Pseudomonadati</taxon>
        <taxon>Pseudomonadota</taxon>
        <taxon>Alphaproteobacteria</taxon>
        <taxon>Rickettsiales</taxon>
        <taxon>Anaplasmataceae</taxon>
        <taxon>Ehrlichia</taxon>
    </lineage>
</organism>
<keyword evidence="1" id="KW-0812">Transmembrane</keyword>
<dbReference type="AlphaFoldDB" id="A0AAE6QBL1"/>
<dbReference type="RefSeq" id="WP_158406974.1">
    <property type="nucleotide sequence ID" value="NZ_CP033454.1"/>
</dbReference>
<dbReference type="Proteomes" id="UP000422822">
    <property type="component" value="Chromosome"/>
</dbReference>
<gene>
    <name evidence="2" type="ORF">EDL80_04470</name>
</gene>
<proteinExistence type="predicted"/>
<name>A0AAE6QBL1_EHRRU</name>
<feature type="transmembrane region" description="Helical" evidence="1">
    <location>
        <begin position="12"/>
        <end position="32"/>
    </location>
</feature>
<protein>
    <submittedName>
        <fullName evidence="2">Uncharacterized protein</fullName>
    </submittedName>
</protein>
<keyword evidence="3" id="KW-1185">Reference proteome</keyword>
<reference evidence="2 3" key="1">
    <citation type="submission" date="2018-10" db="EMBL/GenBank/DDBJ databases">
        <title>Propagation and draft genome sequences of three atypical Erhlichia ruminantium isolates.</title>
        <authorList>
            <person name="Liebenberg J."/>
            <person name="Steyn H."/>
            <person name="Josemans A."/>
            <person name="Zweygarth E."/>
        </authorList>
    </citation>
    <scope>NUCLEOTIDE SEQUENCE [LARGE SCALE GENOMIC DNA]</scope>
    <source>
        <strain evidence="2 3">Omatjenne</strain>
    </source>
</reference>
<accession>A0AAE6QBL1</accession>